<gene>
    <name evidence="2" type="ORF">GCM10022403_078740</name>
</gene>
<dbReference type="Gene3D" id="3.40.50.300">
    <property type="entry name" value="P-loop containing nucleotide triphosphate hydrolases"/>
    <property type="match status" value="1"/>
</dbReference>
<proteinExistence type="predicted"/>
<name>A0ABP7J588_9ACTN</name>
<dbReference type="EMBL" id="BAABDE010000031">
    <property type="protein sequence ID" value="GAA3834106.1"/>
    <property type="molecule type" value="Genomic_DNA"/>
</dbReference>
<reference evidence="3" key="1">
    <citation type="journal article" date="2019" name="Int. J. Syst. Evol. Microbiol.">
        <title>The Global Catalogue of Microorganisms (GCM) 10K type strain sequencing project: providing services to taxonomists for standard genome sequencing and annotation.</title>
        <authorList>
            <consortium name="The Broad Institute Genomics Platform"/>
            <consortium name="The Broad Institute Genome Sequencing Center for Infectious Disease"/>
            <person name="Wu L."/>
            <person name="Ma J."/>
        </authorList>
    </citation>
    <scope>NUCLEOTIDE SEQUENCE [LARGE SCALE GENOMIC DNA]</scope>
    <source>
        <strain evidence="3">JCM 17138</strain>
    </source>
</reference>
<evidence type="ECO:0008006" key="4">
    <source>
        <dbReference type="Google" id="ProtNLM"/>
    </source>
</evidence>
<organism evidence="2 3">
    <name type="scientific">Streptomyces coacervatus</name>
    <dbReference type="NCBI Taxonomy" id="647381"/>
    <lineage>
        <taxon>Bacteria</taxon>
        <taxon>Bacillati</taxon>
        <taxon>Actinomycetota</taxon>
        <taxon>Actinomycetes</taxon>
        <taxon>Kitasatosporales</taxon>
        <taxon>Streptomycetaceae</taxon>
        <taxon>Streptomyces</taxon>
    </lineage>
</organism>
<evidence type="ECO:0000313" key="2">
    <source>
        <dbReference type="EMBL" id="GAA3834106.1"/>
    </source>
</evidence>
<dbReference type="Proteomes" id="UP001501009">
    <property type="component" value="Unassembled WGS sequence"/>
</dbReference>
<protein>
    <recommendedName>
        <fullName evidence="4">NACHT domain-containing protein</fullName>
    </recommendedName>
</protein>
<dbReference type="InterPro" id="IPR027417">
    <property type="entry name" value="P-loop_NTPase"/>
</dbReference>
<feature type="compositionally biased region" description="Low complexity" evidence="1">
    <location>
        <begin position="708"/>
        <end position="719"/>
    </location>
</feature>
<comment type="caution">
    <text evidence="2">The sequence shown here is derived from an EMBL/GenBank/DDBJ whole genome shotgun (WGS) entry which is preliminary data.</text>
</comment>
<accession>A0ABP7J588</accession>
<evidence type="ECO:0000256" key="1">
    <source>
        <dbReference type="SAM" id="MobiDB-lite"/>
    </source>
</evidence>
<feature type="region of interest" description="Disordered" evidence="1">
    <location>
        <begin position="691"/>
        <end position="730"/>
    </location>
</feature>
<sequence>MSAENTHEPQSAVERLGACLKSLYDEAQKARPASVTYRRMAEEFELPRGTLGGWLHGVYAPSEDKLCKYRALIAYLEERAGRSPVRTGGWDRLIASAMAESDSKQRVGRPPKTSRPRRMAPFRFSHTAEMYRPQELTGREAESEQLQALIRKEETGYLALVAPPWAGKTAFLATFATNHAAEDIDLIAYFVRWRHGTDNARAFTKVMVSKLNEHIGGKPVRADTATLLALYEEAARKSAGRGRILLLIIDGLDEDAEAGIGREPSIASLLPPQLYPGLRVLVSRRWHPPLPGDVPGHHPLRRATQIPGFQPSPQADVLRSIALDDLAELFRDSRAWVHEIIGLLALANGGLSHRDLVDLVRIGGHAHAPIRFNLEDLLRSVAGRVLGPEDLEPDTFVLAHEALYRTVTDELGPEILTPLAQRLHTWADSYRADGWPESTPVYLLHHYPEFLKETGELDRWAHFALDHRRLLRLAERGRPDVALASLDHVTQVTPTPSVLAAAAASRSLLSPRNPLVPREVLRMLCLVGDVTRARALALAPTDAASKAVRLLEVVKGFKTMKTQKAADQAADLAREAAVWAQRAWQQNLVTMPSAEPDTEAVVSRTAVALAATGQPVPAIHMLRTVDICRPEHVSSAAEVAALLGESAPEFAAWLLDELTSEAEYQAESGEGSPAFAMHIWAAVAGADPGRAESARRKIRELSREPGEESASPEASDGSALPGPGLPEAFPADASAAEAGNALLDELHGTPTGVEQELLAVGEAPEKIRTLLTEANEREQLIRDMERLSAVGDSAQLHSCLDQFMKATARRSPATDWLPFLSQALADACNDVDTNLLSRLRGMLPDTDMHIRVLTSAALVHADAGQHDEALRCAALAAEMAEPMTAPGPPETLTIAQVFAHLGDAEQAAQWASPPHGRRPIGKAGICYRRTALAVEMGLAPNATMTRILNNNPSLIGFSAAGKELLAALSRIVAGAHTDAQITSLKGIARARLDTEPLIATGLSLLYAVHGDTERAADLTAALPDAAARGVAQATLAGYLAGIPAYLDVTADEDLWTLSVLRVLAHHAHPSGPGHDATVQTLVNEALGTSSWYWALPVLSREIPETLHRIVNILDQHHQARQLRW</sequence>
<dbReference type="RefSeq" id="WP_275775701.1">
    <property type="nucleotide sequence ID" value="NZ_BAABDE010000031.1"/>
</dbReference>
<evidence type="ECO:0000313" key="3">
    <source>
        <dbReference type="Proteomes" id="UP001501009"/>
    </source>
</evidence>
<keyword evidence="3" id="KW-1185">Reference proteome</keyword>
<feature type="compositionally biased region" description="Basic and acidic residues" evidence="1">
    <location>
        <begin position="691"/>
        <end position="706"/>
    </location>
</feature>